<dbReference type="PANTHER" id="PTHR10828:SF50">
    <property type="entry name" value="REDUCTASE (ARC2), PUTATIVE (AFU_ORTHOLOGUE AFUA_6G13400)-RELATED"/>
    <property type="match status" value="1"/>
</dbReference>
<accession>W2S821</accession>
<dbReference type="HOGENOM" id="CLU_107716_0_0_1"/>
<dbReference type="AlphaFoldDB" id="W2S821"/>
<dbReference type="PANTHER" id="PTHR10828">
    <property type="entry name" value="M-PHASE INDUCER PHOSPHATASE DUAL SPECIFICITY PHOSPHATASE CDC25"/>
    <property type="match status" value="1"/>
</dbReference>
<dbReference type="PROSITE" id="PS50206">
    <property type="entry name" value="RHODANESE_3"/>
    <property type="match status" value="1"/>
</dbReference>
<dbReference type="GeneID" id="19977784"/>
<proteinExistence type="predicted"/>
<dbReference type="GO" id="GO:0005634">
    <property type="term" value="C:nucleus"/>
    <property type="evidence" value="ECO:0007669"/>
    <property type="project" value="TreeGrafter"/>
</dbReference>
<dbReference type="GO" id="GO:0005737">
    <property type="term" value="C:cytoplasm"/>
    <property type="evidence" value="ECO:0007669"/>
    <property type="project" value="TreeGrafter"/>
</dbReference>
<protein>
    <recommendedName>
        <fullName evidence="1">Rhodanese domain-containing protein</fullName>
    </recommendedName>
</protein>
<dbReference type="VEuPathDB" id="FungiDB:HMPREF1541_10445"/>
<feature type="non-terminal residue" evidence="2">
    <location>
        <position position="1"/>
    </location>
</feature>
<dbReference type="InterPro" id="IPR036873">
    <property type="entry name" value="Rhodanese-like_dom_sf"/>
</dbReference>
<dbReference type="InterPro" id="IPR001763">
    <property type="entry name" value="Rhodanese-like_dom"/>
</dbReference>
<dbReference type="OrthoDB" id="8300214at2759"/>
<dbReference type="InParanoid" id="W2S821"/>
<dbReference type="SUPFAM" id="SSF52821">
    <property type="entry name" value="Rhodanese/Cell cycle control phosphatase"/>
    <property type="match status" value="1"/>
</dbReference>
<keyword evidence="3" id="KW-1185">Reference proteome</keyword>
<dbReference type="Proteomes" id="UP000030752">
    <property type="component" value="Unassembled WGS sequence"/>
</dbReference>
<feature type="non-terminal residue" evidence="2">
    <location>
        <position position="132"/>
    </location>
</feature>
<evidence type="ECO:0000313" key="3">
    <source>
        <dbReference type="Proteomes" id="UP000030752"/>
    </source>
</evidence>
<dbReference type="STRING" id="1220924.W2S821"/>
<organism evidence="2 3">
    <name type="scientific">Cyphellophora europaea (strain CBS 101466)</name>
    <name type="common">Phialophora europaea</name>
    <dbReference type="NCBI Taxonomy" id="1220924"/>
    <lineage>
        <taxon>Eukaryota</taxon>
        <taxon>Fungi</taxon>
        <taxon>Dikarya</taxon>
        <taxon>Ascomycota</taxon>
        <taxon>Pezizomycotina</taxon>
        <taxon>Eurotiomycetes</taxon>
        <taxon>Chaetothyriomycetidae</taxon>
        <taxon>Chaetothyriales</taxon>
        <taxon>Cyphellophoraceae</taxon>
        <taxon>Cyphellophora</taxon>
    </lineage>
</organism>
<dbReference type="RefSeq" id="XP_008713338.1">
    <property type="nucleotide sequence ID" value="XM_008715116.1"/>
</dbReference>
<name>W2S821_CYPE1</name>
<reference evidence="2 3" key="1">
    <citation type="submission" date="2013-03" db="EMBL/GenBank/DDBJ databases">
        <title>The Genome Sequence of Phialophora europaea CBS 101466.</title>
        <authorList>
            <consortium name="The Broad Institute Genomics Platform"/>
            <person name="Cuomo C."/>
            <person name="de Hoog S."/>
            <person name="Gorbushina A."/>
            <person name="Walker B."/>
            <person name="Young S.K."/>
            <person name="Zeng Q."/>
            <person name="Gargeya S."/>
            <person name="Fitzgerald M."/>
            <person name="Haas B."/>
            <person name="Abouelleil A."/>
            <person name="Allen A.W."/>
            <person name="Alvarado L."/>
            <person name="Arachchi H.M."/>
            <person name="Berlin A.M."/>
            <person name="Chapman S.B."/>
            <person name="Gainer-Dewar J."/>
            <person name="Goldberg J."/>
            <person name="Griggs A."/>
            <person name="Gujja S."/>
            <person name="Hansen M."/>
            <person name="Howarth C."/>
            <person name="Imamovic A."/>
            <person name="Ireland A."/>
            <person name="Larimer J."/>
            <person name="McCowan C."/>
            <person name="Murphy C."/>
            <person name="Pearson M."/>
            <person name="Poon T.W."/>
            <person name="Priest M."/>
            <person name="Roberts A."/>
            <person name="Saif S."/>
            <person name="Shea T."/>
            <person name="Sisk P."/>
            <person name="Sykes S."/>
            <person name="Wortman J."/>
            <person name="Nusbaum C."/>
            <person name="Birren B."/>
        </authorList>
    </citation>
    <scope>NUCLEOTIDE SEQUENCE [LARGE SCALE GENOMIC DNA]</scope>
    <source>
        <strain evidence="2 3">CBS 101466</strain>
    </source>
</reference>
<dbReference type="FunCoup" id="W2S821">
    <property type="interactions" value="52"/>
</dbReference>
<dbReference type="eggNOG" id="ENOG502SBR8">
    <property type="taxonomic scope" value="Eukaryota"/>
</dbReference>
<dbReference type="Gene3D" id="3.40.250.10">
    <property type="entry name" value="Rhodanese-like domain"/>
    <property type="match status" value="1"/>
</dbReference>
<dbReference type="EMBL" id="KB822714">
    <property type="protein sequence ID" value="ETN44775.1"/>
    <property type="molecule type" value="Genomic_DNA"/>
</dbReference>
<gene>
    <name evidence="2" type="ORF">HMPREF1541_10445</name>
</gene>
<evidence type="ECO:0000313" key="2">
    <source>
        <dbReference type="EMBL" id="ETN44775.1"/>
    </source>
</evidence>
<sequence>WEVIVPQASCSNPKFIMRHEILNLLEAGQTPGTGFLLVDVRREDHQGSSIAGSVNMPIQTLFQSLPTLIRICIGGKIDRVIFYCGHSTGRGPRAAALFNDEIKRNKLEGQIQSLVLTEGFNGWSTAGEAFDK</sequence>
<dbReference type="Pfam" id="PF00581">
    <property type="entry name" value="Rhodanese"/>
    <property type="match status" value="1"/>
</dbReference>
<evidence type="ECO:0000259" key="1">
    <source>
        <dbReference type="PROSITE" id="PS50206"/>
    </source>
</evidence>
<feature type="domain" description="Rhodanese" evidence="1">
    <location>
        <begin position="31"/>
        <end position="132"/>
    </location>
</feature>
<dbReference type="GO" id="GO:0004725">
    <property type="term" value="F:protein tyrosine phosphatase activity"/>
    <property type="evidence" value="ECO:0007669"/>
    <property type="project" value="TreeGrafter"/>
</dbReference>
<dbReference type="SMART" id="SM00450">
    <property type="entry name" value="RHOD"/>
    <property type="match status" value="1"/>
</dbReference>